<evidence type="ECO:0000259" key="2">
    <source>
        <dbReference type="Pfam" id="PF07811"/>
    </source>
</evidence>
<accession>A0AB39HFQ4</accession>
<keyword evidence="3" id="KW-0614">Plasmid</keyword>
<proteinExistence type="predicted"/>
<feature type="transmembrane region" description="Helical" evidence="1">
    <location>
        <begin position="12"/>
        <end position="39"/>
    </location>
</feature>
<dbReference type="Pfam" id="PF07811">
    <property type="entry name" value="TadE"/>
    <property type="match status" value="1"/>
</dbReference>
<name>A0AB39HFQ4_9VIBR</name>
<dbReference type="InterPro" id="IPR012495">
    <property type="entry name" value="TadE-like_dom"/>
</dbReference>
<dbReference type="AlphaFoldDB" id="A0AB39HFQ4"/>
<keyword evidence="1" id="KW-0812">Transmembrane</keyword>
<evidence type="ECO:0000256" key="1">
    <source>
        <dbReference type="SAM" id="Phobius"/>
    </source>
</evidence>
<feature type="domain" description="TadE-like" evidence="2">
    <location>
        <begin position="11"/>
        <end position="53"/>
    </location>
</feature>
<dbReference type="EMBL" id="CP162602">
    <property type="protein sequence ID" value="XDK26854.1"/>
    <property type="molecule type" value="Genomic_DNA"/>
</dbReference>
<evidence type="ECO:0000313" key="3">
    <source>
        <dbReference type="EMBL" id="XDK26854.1"/>
    </source>
</evidence>
<dbReference type="KEGG" id="vih:AB0763_13800"/>
<sequence length="165" mass="19231">MKTPSKFRQLGVTAVEFALGGMSLIFITLAVFEASYYIYVIDMVEYSLRETVRETKVSLSESEEIEDINQDYQNTFQSLIEDDSNLWGFLIDSDKFSFSGKYYQTYDNFINDIGSDYLKLNYTYDLAQMTVTYDYSPMVAAFGWQDRTISRTMVLNLEHQGWDDE</sequence>
<protein>
    <submittedName>
        <fullName evidence="3">TadE/TadG family type IV pilus assembly protein</fullName>
    </submittedName>
</protein>
<dbReference type="RefSeq" id="WP_306099768.1">
    <property type="nucleotide sequence ID" value="NZ_CP162602.1"/>
</dbReference>
<organism evidence="3">
    <name type="scientific">Vibrio sp. HB236076</name>
    <dbReference type="NCBI Taxonomy" id="3232307"/>
    <lineage>
        <taxon>Bacteria</taxon>
        <taxon>Pseudomonadati</taxon>
        <taxon>Pseudomonadota</taxon>
        <taxon>Gammaproteobacteria</taxon>
        <taxon>Vibrionales</taxon>
        <taxon>Vibrionaceae</taxon>
        <taxon>Vibrio</taxon>
    </lineage>
</organism>
<geneLocation type="plasmid" evidence="3">
    <name>p-HB236076</name>
</geneLocation>
<keyword evidence="1" id="KW-1133">Transmembrane helix</keyword>
<gene>
    <name evidence="3" type="ORF">AB0763_13800</name>
</gene>
<keyword evidence="1" id="KW-0472">Membrane</keyword>
<reference evidence="3" key="1">
    <citation type="submission" date="2024-07" db="EMBL/GenBank/DDBJ databases">
        <title>Genome Analysis of a Potential Novel Vibrio Species Secreting pH- and Thermo-stable Alginate Lyase and its Application in Producing Alginate Oligosaccharides.</title>
        <authorList>
            <person name="Huang H."/>
            <person name="Bao K."/>
        </authorList>
    </citation>
    <scope>NUCLEOTIDE SEQUENCE</scope>
    <source>
        <strain evidence="3">HB236076</strain>
        <plasmid evidence="3">p-HB236076</plasmid>
    </source>
</reference>